<reference evidence="1 2" key="1">
    <citation type="submission" date="2021-06" db="EMBL/GenBank/DDBJ databases">
        <title>Caerostris darwini draft genome.</title>
        <authorList>
            <person name="Kono N."/>
            <person name="Arakawa K."/>
        </authorList>
    </citation>
    <scope>NUCLEOTIDE SEQUENCE [LARGE SCALE GENOMIC DNA]</scope>
</reference>
<protein>
    <submittedName>
        <fullName evidence="1">Uncharacterized protein</fullName>
    </submittedName>
</protein>
<dbReference type="EMBL" id="BPLQ01000159">
    <property type="protein sequence ID" value="GIX68168.1"/>
    <property type="molecule type" value="Genomic_DNA"/>
</dbReference>
<comment type="caution">
    <text evidence="1">The sequence shown here is derived from an EMBL/GenBank/DDBJ whole genome shotgun (WGS) entry which is preliminary data.</text>
</comment>
<evidence type="ECO:0000313" key="2">
    <source>
        <dbReference type="Proteomes" id="UP001054837"/>
    </source>
</evidence>
<organism evidence="1 2">
    <name type="scientific">Caerostris darwini</name>
    <dbReference type="NCBI Taxonomy" id="1538125"/>
    <lineage>
        <taxon>Eukaryota</taxon>
        <taxon>Metazoa</taxon>
        <taxon>Ecdysozoa</taxon>
        <taxon>Arthropoda</taxon>
        <taxon>Chelicerata</taxon>
        <taxon>Arachnida</taxon>
        <taxon>Araneae</taxon>
        <taxon>Araneomorphae</taxon>
        <taxon>Entelegynae</taxon>
        <taxon>Araneoidea</taxon>
        <taxon>Araneidae</taxon>
        <taxon>Caerostris</taxon>
    </lineage>
</organism>
<keyword evidence="2" id="KW-1185">Reference proteome</keyword>
<accession>A0AAV4M723</accession>
<dbReference type="Proteomes" id="UP001054837">
    <property type="component" value="Unassembled WGS sequence"/>
</dbReference>
<sequence>MHKYQLKYNELIAYSPRDGEQDFSLGHPEPFLTQNPGQIGLSHWVSPRCAGQSLGPKTKTNEALKHASSVALHWAFMARVPC</sequence>
<gene>
    <name evidence="1" type="ORF">CDAR_167651</name>
</gene>
<name>A0AAV4M723_9ARAC</name>
<evidence type="ECO:0000313" key="1">
    <source>
        <dbReference type="EMBL" id="GIX68168.1"/>
    </source>
</evidence>
<proteinExistence type="predicted"/>
<dbReference type="AlphaFoldDB" id="A0AAV4M723"/>